<dbReference type="Proteomes" id="UP000824504">
    <property type="component" value="Chromosome"/>
</dbReference>
<feature type="region of interest" description="Disordered" evidence="1">
    <location>
        <begin position="106"/>
        <end position="142"/>
    </location>
</feature>
<gene>
    <name evidence="3" type="ORF">KDB89_01730</name>
</gene>
<keyword evidence="4" id="KW-1185">Reference proteome</keyword>
<feature type="compositionally biased region" description="Pro residues" evidence="1">
    <location>
        <begin position="30"/>
        <end position="48"/>
    </location>
</feature>
<dbReference type="RefSeq" id="WP_219082927.1">
    <property type="nucleotide sequence ID" value="NZ_CP079216.1"/>
</dbReference>
<proteinExistence type="predicted"/>
<name>A0ABX8SIM6_9ACTN</name>
<evidence type="ECO:0000256" key="2">
    <source>
        <dbReference type="SAM" id="Phobius"/>
    </source>
</evidence>
<feature type="compositionally biased region" description="Pro residues" evidence="1">
    <location>
        <begin position="58"/>
        <end position="70"/>
    </location>
</feature>
<dbReference type="EMBL" id="CP079216">
    <property type="protein sequence ID" value="QXT63231.1"/>
    <property type="molecule type" value="Genomic_DNA"/>
</dbReference>
<organism evidence="3 4">
    <name type="scientific">Tessaracoccus palaemonis</name>
    <dbReference type="NCBI Taxonomy" id="2829499"/>
    <lineage>
        <taxon>Bacteria</taxon>
        <taxon>Bacillati</taxon>
        <taxon>Actinomycetota</taxon>
        <taxon>Actinomycetes</taxon>
        <taxon>Propionibacteriales</taxon>
        <taxon>Propionibacteriaceae</taxon>
        <taxon>Tessaracoccus</taxon>
    </lineage>
</organism>
<evidence type="ECO:0000256" key="1">
    <source>
        <dbReference type="SAM" id="MobiDB-lite"/>
    </source>
</evidence>
<keyword evidence="2" id="KW-1133">Transmembrane helix</keyword>
<evidence type="ECO:0000313" key="4">
    <source>
        <dbReference type="Proteomes" id="UP000824504"/>
    </source>
</evidence>
<keyword evidence="2" id="KW-0812">Transmembrane</keyword>
<feature type="transmembrane region" description="Helical" evidence="2">
    <location>
        <begin position="82"/>
        <end position="106"/>
    </location>
</feature>
<evidence type="ECO:0008006" key="5">
    <source>
        <dbReference type="Google" id="ProtNLM"/>
    </source>
</evidence>
<accession>A0ABX8SIM6</accession>
<keyword evidence="2" id="KW-0472">Membrane</keyword>
<sequence>MSSDARPPAGRPDAWVDPVTGASQDASGDPLPPPPSRPAAPPSRPEPAPQAAGAAPVPYAPPPSFSPVPGAPRRAQSSGSTFRWAAVGVAGALVFAASVAGATWLASDRPSDRPSEVPTSEASTFDPTRRPGPSSGVVGIGPLTLDVPSGWGVETTSDDDGTTVILTPAADDAWLRFTWQPDGNDVDTTCQDALDSHQVDLESDTGGISPLSWAPGRGDITASRCRLHGYGIGRDSYHSWQATAIHRTSEGDTVLEFGYEGPDTVPELSQWETYLGCSLASQLGGTLLDC</sequence>
<feature type="compositionally biased region" description="Polar residues" evidence="1">
    <location>
        <begin position="117"/>
        <end position="126"/>
    </location>
</feature>
<reference evidence="3 4" key="1">
    <citation type="submission" date="2021-07" db="EMBL/GenBank/DDBJ databases">
        <title>complete genome sequencing of Tessaracoccus sp.J1M15.</title>
        <authorList>
            <person name="Bae J.-W."/>
            <person name="Kim D.-y."/>
        </authorList>
    </citation>
    <scope>NUCLEOTIDE SEQUENCE [LARGE SCALE GENOMIC DNA]</scope>
    <source>
        <strain evidence="3 4">J1M15</strain>
    </source>
</reference>
<feature type="region of interest" description="Disordered" evidence="1">
    <location>
        <begin position="1"/>
        <end position="76"/>
    </location>
</feature>
<protein>
    <recommendedName>
        <fullName evidence="5">Ig-like domain-containing protein</fullName>
    </recommendedName>
</protein>
<feature type="compositionally biased region" description="Low complexity" evidence="1">
    <location>
        <begin position="131"/>
        <end position="142"/>
    </location>
</feature>
<evidence type="ECO:0000313" key="3">
    <source>
        <dbReference type="EMBL" id="QXT63231.1"/>
    </source>
</evidence>